<dbReference type="PANTHER" id="PTHR44329:SF214">
    <property type="entry name" value="PROTEIN KINASE DOMAIN-CONTAINING PROTEIN"/>
    <property type="match status" value="1"/>
</dbReference>
<evidence type="ECO:0000256" key="1">
    <source>
        <dbReference type="SAM" id="MobiDB-lite"/>
    </source>
</evidence>
<dbReference type="InterPro" id="IPR000719">
    <property type="entry name" value="Prot_kinase_dom"/>
</dbReference>
<evidence type="ECO:0000313" key="5">
    <source>
        <dbReference type="Proteomes" id="UP000612055"/>
    </source>
</evidence>
<accession>A0A835XSK9</accession>
<dbReference type="Gene3D" id="3.30.200.20">
    <property type="entry name" value="Phosphorylase Kinase, domain 1"/>
    <property type="match status" value="1"/>
</dbReference>
<feature type="domain" description="Protein kinase" evidence="3">
    <location>
        <begin position="714"/>
        <end position="1012"/>
    </location>
</feature>
<dbReference type="PROSITE" id="PS50011">
    <property type="entry name" value="PROTEIN_KINASE_DOM"/>
    <property type="match status" value="1"/>
</dbReference>
<gene>
    <name evidence="4" type="ORF">HYH03_012547</name>
</gene>
<dbReference type="InterPro" id="IPR051681">
    <property type="entry name" value="Ser/Thr_Kinases-Pseudokinases"/>
</dbReference>
<keyword evidence="2" id="KW-0472">Membrane</keyword>
<organism evidence="4 5">
    <name type="scientific">Edaphochlamys debaryana</name>
    <dbReference type="NCBI Taxonomy" id="47281"/>
    <lineage>
        <taxon>Eukaryota</taxon>
        <taxon>Viridiplantae</taxon>
        <taxon>Chlorophyta</taxon>
        <taxon>core chlorophytes</taxon>
        <taxon>Chlorophyceae</taxon>
        <taxon>CS clade</taxon>
        <taxon>Chlamydomonadales</taxon>
        <taxon>Chlamydomonadales incertae sedis</taxon>
        <taxon>Edaphochlamys</taxon>
    </lineage>
</organism>
<keyword evidence="5" id="KW-1185">Reference proteome</keyword>
<dbReference type="GO" id="GO:0004674">
    <property type="term" value="F:protein serine/threonine kinase activity"/>
    <property type="evidence" value="ECO:0007669"/>
    <property type="project" value="TreeGrafter"/>
</dbReference>
<dbReference type="Proteomes" id="UP000612055">
    <property type="component" value="Unassembled WGS sequence"/>
</dbReference>
<feature type="compositionally biased region" description="Low complexity" evidence="1">
    <location>
        <begin position="514"/>
        <end position="528"/>
    </location>
</feature>
<feature type="region of interest" description="Disordered" evidence="1">
    <location>
        <begin position="1026"/>
        <end position="1064"/>
    </location>
</feature>
<keyword evidence="2" id="KW-0812">Transmembrane</keyword>
<feature type="region of interest" description="Disordered" evidence="1">
    <location>
        <begin position="283"/>
        <end position="325"/>
    </location>
</feature>
<feature type="compositionally biased region" description="Pro residues" evidence="1">
    <location>
        <begin position="469"/>
        <end position="478"/>
    </location>
</feature>
<feature type="region of interest" description="Disordered" evidence="1">
    <location>
        <begin position="208"/>
        <end position="262"/>
    </location>
</feature>
<feature type="compositionally biased region" description="Basic residues" evidence="1">
    <location>
        <begin position="566"/>
        <end position="577"/>
    </location>
</feature>
<feature type="compositionally biased region" description="Low complexity" evidence="1">
    <location>
        <begin position="294"/>
        <end position="305"/>
    </location>
</feature>
<proteinExistence type="predicted"/>
<dbReference type="OrthoDB" id="4062651at2759"/>
<name>A0A835XSK9_9CHLO</name>
<dbReference type="PANTHER" id="PTHR44329">
    <property type="entry name" value="SERINE/THREONINE-PROTEIN KINASE TNNI3K-RELATED"/>
    <property type="match status" value="1"/>
</dbReference>
<feature type="transmembrane region" description="Helical" evidence="2">
    <location>
        <begin position="167"/>
        <end position="189"/>
    </location>
</feature>
<evidence type="ECO:0000313" key="4">
    <source>
        <dbReference type="EMBL" id="KAG2488925.1"/>
    </source>
</evidence>
<feature type="region of interest" description="Disordered" evidence="1">
    <location>
        <begin position="365"/>
        <end position="387"/>
    </location>
</feature>
<dbReference type="AlphaFoldDB" id="A0A835XSK9"/>
<protein>
    <recommendedName>
        <fullName evidence="3">Protein kinase domain-containing protein</fullName>
    </recommendedName>
</protein>
<feature type="compositionally biased region" description="Low complexity" evidence="1">
    <location>
        <begin position="1026"/>
        <end position="1052"/>
    </location>
</feature>
<evidence type="ECO:0000259" key="3">
    <source>
        <dbReference type="PROSITE" id="PS50011"/>
    </source>
</evidence>
<sequence length="1064" mass="109805">MQYSPGGVLVVERCVHHREVGLPLQFRLVNTLAAPRYGPGERQIVELTNGSAPVCYDSTRTPRAAACFPQAILIEDYAAEMPADNERAFQGITLGGYIMYSSRTTYVAEKFVPDVCLRDLTPIECIRLVRQGKTFEPESPVPPPLPGGGSPVPVAAPSGSSSDATTLAIAIAVPVGVVCLAALAAFAFVHHRRAVAAAAALAAASLDREKTAGNTSVTPSMIAINIGDGGHNAGPNSKHSRGSTRPSSAAPKSGEAGLRAGSRSSCDSAALVTTKFLVSADVIPEDGDPQGPGSSSAVAAAVAASGNRRRTVVRSEASMECDSDSNRDLPVLKAAPAGRRFRGSFMMEGSVFLGVDVHLGQQDSVMYGDDDDSDRRAGGGVSAPAENGLGQVLSDAAAAAHARASSAPLMFAQRPPGAFPAPLPTLPDPALLTAVMTANTSNSDPVSSWAAHFGLGAQVSPIFMGPGGDAPPPPPAPAAPTLISRHPPPPAAPEPPTSKDCFLQLRHRDSPDVGASAATASGTASKDSGTGGTGGTGGSTGGAGAGAGGEPGHAHAGRPPLMLDPRHRHMNPAHHSRAQQLQDEAREDMRAVGQELQSKVPGAPATATPAAGAGAGAEAEAEAGPQGRLPLPRQPARRSDEGEDEEHPNRPRVDPRQEPLLMMDHGLTDSSSGQDKGPGGTGGTGSAGSPPQGVAAELAVMAAGLKSTINDVQLTLEGVLGSGSFGTWQGLPVAVKTVVFSASQDNRKRALQEAALCQSISHPNIVATYSCDVQPLGAVVSSSTGTGGGPQVNNDLSRLLDWRLYIVMEFADAGPLKKLYGDPKLWPQSGAVHLAGILGIASGIAEALAHLHSKRIIHGDLNPNNVLLKQDPNSPSGVTVKVADLGLSVLLPFNRTHISHLRVGTPFYIDPVVVFKARPWGQRAPLATAGSGIGCVNGHLSYAADVFSLGVMLWELYHGHPAGTTTAEGPRYCPDFPSFPPSCPEAYRITTHYCLQREPQNRPSASTVADWIGTMRRQLTELQLLQGQQQQQQQGQQGHLGPGAPSGPCAPSNCGTPTAPPPPF</sequence>
<dbReference type="CDD" id="cd14014">
    <property type="entry name" value="STKc_PknB_like"/>
    <property type="match status" value="1"/>
</dbReference>
<feature type="compositionally biased region" description="Gly residues" evidence="1">
    <location>
        <begin position="529"/>
        <end position="551"/>
    </location>
</feature>
<evidence type="ECO:0000256" key="2">
    <source>
        <dbReference type="SAM" id="Phobius"/>
    </source>
</evidence>
<feature type="region of interest" description="Disordered" evidence="1">
    <location>
        <begin position="135"/>
        <end position="158"/>
    </location>
</feature>
<feature type="compositionally biased region" description="Pro residues" evidence="1">
    <location>
        <begin position="486"/>
        <end position="496"/>
    </location>
</feature>
<dbReference type="InterPro" id="IPR011009">
    <property type="entry name" value="Kinase-like_dom_sf"/>
</dbReference>
<dbReference type="EMBL" id="JAEHOE010000078">
    <property type="protein sequence ID" value="KAG2488925.1"/>
    <property type="molecule type" value="Genomic_DNA"/>
</dbReference>
<feature type="compositionally biased region" description="Low complexity" evidence="1">
    <location>
        <begin position="601"/>
        <end position="625"/>
    </location>
</feature>
<reference evidence="4" key="1">
    <citation type="journal article" date="2020" name="bioRxiv">
        <title>Comparative genomics of Chlamydomonas.</title>
        <authorList>
            <person name="Craig R.J."/>
            <person name="Hasan A.R."/>
            <person name="Ness R.W."/>
            <person name="Keightley P.D."/>
        </authorList>
    </citation>
    <scope>NUCLEOTIDE SEQUENCE</scope>
    <source>
        <strain evidence="4">CCAP 11/70</strain>
    </source>
</reference>
<comment type="caution">
    <text evidence="4">The sequence shown here is derived from an EMBL/GenBank/DDBJ whole genome shotgun (WGS) entry which is preliminary data.</text>
</comment>
<feature type="compositionally biased region" description="Gly residues" evidence="1">
    <location>
        <begin position="676"/>
        <end position="686"/>
    </location>
</feature>
<dbReference type="GO" id="GO:0005524">
    <property type="term" value="F:ATP binding"/>
    <property type="evidence" value="ECO:0007669"/>
    <property type="project" value="InterPro"/>
</dbReference>
<dbReference type="Gene3D" id="1.10.510.10">
    <property type="entry name" value="Transferase(Phosphotransferase) domain 1"/>
    <property type="match status" value="1"/>
</dbReference>
<feature type="compositionally biased region" description="Basic and acidic residues" evidence="1">
    <location>
        <begin position="647"/>
        <end position="657"/>
    </location>
</feature>
<feature type="region of interest" description="Disordered" evidence="1">
    <location>
        <begin position="464"/>
        <end position="692"/>
    </location>
</feature>
<keyword evidence="2" id="KW-1133">Transmembrane helix</keyword>
<dbReference type="Pfam" id="PF00069">
    <property type="entry name" value="Pkinase"/>
    <property type="match status" value="1"/>
</dbReference>
<dbReference type="SUPFAM" id="SSF56112">
    <property type="entry name" value="Protein kinase-like (PK-like)"/>
    <property type="match status" value="1"/>
</dbReference>